<dbReference type="Proteomes" id="UP000561011">
    <property type="component" value="Unassembled WGS sequence"/>
</dbReference>
<dbReference type="Pfam" id="PF20117">
    <property type="entry name" value="DUF6507"/>
    <property type="match status" value="1"/>
</dbReference>
<dbReference type="AlphaFoldDB" id="A0A853EY14"/>
<dbReference type="RefSeq" id="WP_179913304.1">
    <property type="nucleotide sequence ID" value="NZ_JACBYE010000019.1"/>
</dbReference>
<dbReference type="EMBL" id="JACBYE010000019">
    <property type="protein sequence ID" value="NYS93738.1"/>
    <property type="molecule type" value="Genomic_DNA"/>
</dbReference>
<protein>
    <submittedName>
        <fullName evidence="1">Uncharacterized protein</fullName>
    </submittedName>
</protein>
<name>A0A853EY14_9MICO</name>
<evidence type="ECO:0000313" key="2">
    <source>
        <dbReference type="Proteomes" id="UP000561011"/>
    </source>
</evidence>
<dbReference type="InterPro" id="IPR045436">
    <property type="entry name" value="DUF6507"/>
</dbReference>
<keyword evidence="2" id="KW-1185">Reference proteome</keyword>
<proteinExistence type="predicted"/>
<evidence type="ECO:0000313" key="1">
    <source>
        <dbReference type="EMBL" id="NYS93738.1"/>
    </source>
</evidence>
<organism evidence="1 2">
    <name type="scientific">Sanguibacter inulinus</name>
    <dbReference type="NCBI Taxonomy" id="60922"/>
    <lineage>
        <taxon>Bacteria</taxon>
        <taxon>Bacillati</taxon>
        <taxon>Actinomycetota</taxon>
        <taxon>Actinomycetes</taxon>
        <taxon>Micrococcales</taxon>
        <taxon>Sanguibacteraceae</taxon>
        <taxon>Sanguibacter</taxon>
    </lineage>
</organism>
<gene>
    <name evidence="1" type="ORF">HZZ10_09420</name>
</gene>
<comment type="caution">
    <text evidence="1">The sequence shown here is derived from an EMBL/GenBank/DDBJ whole genome shotgun (WGS) entry which is preliminary data.</text>
</comment>
<sequence length="104" mass="10774">MGGDVDRLGAAVTEDSLQVVMGGVAWGGELTQPVSTAVGDILIEQQKKLQEIVSRGTAAIVGVSNAVIAYSNGQEEMAATFQTELFSSAESGDLSYFALNGYQG</sequence>
<accession>A0A853EY14</accession>
<reference evidence="1 2" key="1">
    <citation type="submission" date="2020-07" db="EMBL/GenBank/DDBJ databases">
        <title>MOT database genomes.</title>
        <authorList>
            <person name="Joseph S."/>
            <person name="Aduse-Opoku J."/>
            <person name="Hashim A."/>
            <person name="Wade W."/>
            <person name="Curtis M."/>
        </authorList>
    </citation>
    <scope>NUCLEOTIDE SEQUENCE [LARGE SCALE GENOMIC DNA]</scope>
    <source>
        <strain evidence="1 2">DSM 100099</strain>
    </source>
</reference>